<feature type="compositionally biased region" description="Low complexity" evidence="1">
    <location>
        <begin position="146"/>
        <end position="159"/>
    </location>
</feature>
<accession>A0A9W7A6U1</accession>
<name>A0A9W7A6U1_9STRA</name>
<comment type="caution">
    <text evidence="2">The sequence shown here is derived from an EMBL/GenBank/DDBJ whole genome shotgun (WGS) entry which is preliminary data.</text>
</comment>
<gene>
    <name evidence="2" type="ORF">TL16_g04138</name>
</gene>
<protein>
    <submittedName>
        <fullName evidence="2">Uncharacterized protein</fullName>
    </submittedName>
</protein>
<feature type="region of interest" description="Disordered" evidence="1">
    <location>
        <begin position="125"/>
        <end position="162"/>
    </location>
</feature>
<sequence length="266" mass="29020">MPSKNVSPFGFPSSRLILTILVLIGAILKALTPINDAVFVPGAGFSGFWYSFGRIKGMESQGLGDAKDQNYYCFSAGCLAISAHYLDQDFESIAGTALKIQKSWRDGELSRYSVATEFVDTILGDPHCDGPEREEVSRNGSGMVGSSRSSSSSSSSSKSSDSEVEEEWLSHVNVLTTTWYGGVKISVANNRRELREMLLKTSFIPFATGWGGNRDGELDGGFSLLFHPRCRRGIFLPPTLEMLVNILNVNMGFDTVEKLYAEGLKG</sequence>
<evidence type="ECO:0000256" key="1">
    <source>
        <dbReference type="SAM" id="MobiDB-lite"/>
    </source>
</evidence>
<proteinExistence type="predicted"/>
<dbReference type="EMBL" id="BLQM01000112">
    <property type="protein sequence ID" value="GMH65191.1"/>
    <property type="molecule type" value="Genomic_DNA"/>
</dbReference>
<dbReference type="AlphaFoldDB" id="A0A9W7A6U1"/>
<evidence type="ECO:0000313" key="2">
    <source>
        <dbReference type="EMBL" id="GMH65191.1"/>
    </source>
</evidence>
<organism evidence="2 3">
    <name type="scientific">Triparma laevis f. inornata</name>
    <dbReference type="NCBI Taxonomy" id="1714386"/>
    <lineage>
        <taxon>Eukaryota</taxon>
        <taxon>Sar</taxon>
        <taxon>Stramenopiles</taxon>
        <taxon>Ochrophyta</taxon>
        <taxon>Bolidophyceae</taxon>
        <taxon>Parmales</taxon>
        <taxon>Triparmaceae</taxon>
        <taxon>Triparma</taxon>
    </lineage>
</organism>
<evidence type="ECO:0000313" key="3">
    <source>
        <dbReference type="Proteomes" id="UP001162640"/>
    </source>
</evidence>
<reference evidence="3" key="1">
    <citation type="journal article" date="2023" name="Commun. Biol.">
        <title>Genome analysis of Parmales, the sister group of diatoms, reveals the evolutionary specialization of diatoms from phago-mixotrophs to photoautotrophs.</title>
        <authorList>
            <person name="Ban H."/>
            <person name="Sato S."/>
            <person name="Yoshikawa S."/>
            <person name="Yamada K."/>
            <person name="Nakamura Y."/>
            <person name="Ichinomiya M."/>
            <person name="Sato N."/>
            <person name="Blanc-Mathieu R."/>
            <person name="Endo H."/>
            <person name="Kuwata A."/>
            <person name="Ogata H."/>
        </authorList>
    </citation>
    <scope>NUCLEOTIDE SEQUENCE [LARGE SCALE GENOMIC DNA]</scope>
</reference>
<dbReference type="Proteomes" id="UP001162640">
    <property type="component" value="Unassembled WGS sequence"/>
</dbReference>
<feature type="compositionally biased region" description="Basic and acidic residues" evidence="1">
    <location>
        <begin position="126"/>
        <end position="137"/>
    </location>
</feature>